<reference evidence="8" key="2">
    <citation type="journal article" date="2023" name="IMA Fungus">
        <title>Comparative genomic study of the Penicillium genus elucidates a diverse pangenome and 15 lateral gene transfer events.</title>
        <authorList>
            <person name="Petersen C."/>
            <person name="Sorensen T."/>
            <person name="Nielsen M.R."/>
            <person name="Sondergaard T.E."/>
            <person name="Sorensen J.L."/>
            <person name="Fitzpatrick D.A."/>
            <person name="Frisvad J.C."/>
            <person name="Nielsen K.L."/>
        </authorList>
    </citation>
    <scope>NUCLEOTIDE SEQUENCE</scope>
    <source>
        <strain evidence="8">IBT 29677</strain>
    </source>
</reference>
<dbReference type="AlphaFoldDB" id="A0A9W9W4T2"/>
<proteinExistence type="predicted"/>
<feature type="transmembrane region" description="Helical" evidence="6">
    <location>
        <begin position="162"/>
        <end position="186"/>
    </location>
</feature>
<feature type="transmembrane region" description="Helical" evidence="6">
    <location>
        <begin position="266"/>
        <end position="285"/>
    </location>
</feature>
<dbReference type="Pfam" id="PF07690">
    <property type="entry name" value="MFS_1"/>
    <property type="match status" value="1"/>
</dbReference>
<feature type="transmembrane region" description="Helical" evidence="6">
    <location>
        <begin position="328"/>
        <end position="349"/>
    </location>
</feature>
<feature type="transmembrane region" description="Helical" evidence="6">
    <location>
        <begin position="223"/>
        <end position="245"/>
    </location>
</feature>
<feature type="transmembrane region" description="Helical" evidence="6">
    <location>
        <begin position="297"/>
        <end position="316"/>
    </location>
</feature>
<evidence type="ECO:0000256" key="6">
    <source>
        <dbReference type="SAM" id="Phobius"/>
    </source>
</evidence>
<keyword evidence="3 6" id="KW-1133">Transmembrane helix</keyword>
<feature type="transmembrane region" description="Helical" evidence="6">
    <location>
        <begin position="403"/>
        <end position="422"/>
    </location>
</feature>
<dbReference type="GO" id="GO:0000329">
    <property type="term" value="C:fungal-type vacuole membrane"/>
    <property type="evidence" value="ECO:0007669"/>
    <property type="project" value="TreeGrafter"/>
</dbReference>
<keyword evidence="9" id="KW-1185">Reference proteome</keyword>
<dbReference type="InterPro" id="IPR020846">
    <property type="entry name" value="MFS_dom"/>
</dbReference>
<evidence type="ECO:0000256" key="3">
    <source>
        <dbReference type="ARBA" id="ARBA00022989"/>
    </source>
</evidence>
<protein>
    <recommendedName>
        <fullName evidence="7">Major facilitator superfamily (MFS) profile domain-containing protein</fullName>
    </recommendedName>
</protein>
<evidence type="ECO:0000256" key="4">
    <source>
        <dbReference type="ARBA" id="ARBA00023136"/>
    </source>
</evidence>
<organism evidence="8 9">
    <name type="scientific">Penicillium cosmopolitanum</name>
    <dbReference type="NCBI Taxonomy" id="1131564"/>
    <lineage>
        <taxon>Eukaryota</taxon>
        <taxon>Fungi</taxon>
        <taxon>Dikarya</taxon>
        <taxon>Ascomycota</taxon>
        <taxon>Pezizomycotina</taxon>
        <taxon>Eurotiomycetes</taxon>
        <taxon>Eurotiomycetidae</taxon>
        <taxon>Eurotiales</taxon>
        <taxon>Aspergillaceae</taxon>
        <taxon>Penicillium</taxon>
    </lineage>
</organism>
<feature type="transmembrane region" description="Helical" evidence="6">
    <location>
        <begin position="467"/>
        <end position="487"/>
    </location>
</feature>
<feature type="transmembrane region" description="Helical" evidence="6">
    <location>
        <begin position="137"/>
        <end position="156"/>
    </location>
</feature>
<evidence type="ECO:0000259" key="7">
    <source>
        <dbReference type="PROSITE" id="PS50850"/>
    </source>
</evidence>
<dbReference type="Proteomes" id="UP001147747">
    <property type="component" value="Unassembled WGS sequence"/>
</dbReference>
<name>A0A9W9W4T2_9EURO</name>
<evidence type="ECO:0000256" key="2">
    <source>
        <dbReference type="ARBA" id="ARBA00022692"/>
    </source>
</evidence>
<dbReference type="SUPFAM" id="SSF103473">
    <property type="entry name" value="MFS general substrate transporter"/>
    <property type="match status" value="1"/>
</dbReference>
<evidence type="ECO:0000313" key="9">
    <source>
        <dbReference type="Proteomes" id="UP001147747"/>
    </source>
</evidence>
<dbReference type="InterPro" id="IPR011701">
    <property type="entry name" value="MFS"/>
</dbReference>
<feature type="transmembrane region" description="Helical" evidence="6">
    <location>
        <begin position="434"/>
        <end position="455"/>
    </location>
</feature>
<feature type="transmembrane region" description="Helical" evidence="6">
    <location>
        <begin position="107"/>
        <end position="125"/>
    </location>
</feature>
<feature type="compositionally biased region" description="Polar residues" evidence="5">
    <location>
        <begin position="23"/>
        <end position="60"/>
    </location>
</feature>
<feature type="region of interest" description="Disordered" evidence="5">
    <location>
        <begin position="1"/>
        <end position="68"/>
    </location>
</feature>
<evidence type="ECO:0000256" key="5">
    <source>
        <dbReference type="SAM" id="MobiDB-lite"/>
    </source>
</evidence>
<feature type="transmembrane region" description="Helical" evidence="6">
    <location>
        <begin position="369"/>
        <end position="394"/>
    </location>
</feature>
<dbReference type="GO" id="GO:0015174">
    <property type="term" value="F:basic amino acid transmembrane transporter activity"/>
    <property type="evidence" value="ECO:0007669"/>
    <property type="project" value="TreeGrafter"/>
</dbReference>
<comment type="caution">
    <text evidence="8">The sequence shown here is derived from an EMBL/GenBank/DDBJ whole genome shotgun (WGS) entry which is preliminary data.</text>
</comment>
<comment type="subcellular location">
    <subcellularLocation>
        <location evidence="1">Membrane</location>
        <topology evidence="1">Multi-pass membrane protein</topology>
    </subcellularLocation>
</comment>
<accession>A0A9W9W4T2</accession>
<reference evidence="8" key="1">
    <citation type="submission" date="2022-12" db="EMBL/GenBank/DDBJ databases">
        <authorList>
            <person name="Petersen C."/>
        </authorList>
    </citation>
    <scope>NUCLEOTIDE SEQUENCE</scope>
    <source>
        <strain evidence="8">IBT 29677</strain>
    </source>
</reference>
<evidence type="ECO:0000256" key="1">
    <source>
        <dbReference type="ARBA" id="ARBA00004141"/>
    </source>
</evidence>
<keyword evidence="4 6" id="KW-0472">Membrane</keyword>
<dbReference type="GeneID" id="81366976"/>
<dbReference type="OrthoDB" id="6770063at2759"/>
<dbReference type="PROSITE" id="PS50850">
    <property type="entry name" value="MFS"/>
    <property type="match status" value="1"/>
</dbReference>
<dbReference type="PANTHER" id="PTHR23501:SF33">
    <property type="entry name" value="MAJOR FACILITATOR SUPERFAMILY (MFS) PROFILE DOMAIN-CONTAINING PROTEIN"/>
    <property type="match status" value="1"/>
</dbReference>
<gene>
    <name evidence="8" type="ORF">N7509_003359</name>
</gene>
<sequence length="553" mass="59004">MPTTSSIDDDTTPLISDRRDNENIGQPYSTFLSKSPLLSETEQSPLSGDESSVDDASTKSAGGGCMGSVTNPFPNTSLGEFISNADSTIVMATAGPISSEFNKLQDASWLATAFALGVGSVQLIYGKLSIIYGRKPILLVAYFLLALGCVICGISPSMSTVILGRVVSGMGGAGIMAMGSIIILDVVPKRDLAAWRAIVNISMTLGRSIGGPIGGWLTDTIGWRWVFLTQAPLLGVAAILVTIFLRFTPKSKSSTNKDSTPSIRRVDIPGCLLLATSVVSFTLLIDRGGKAFSWTSHYALLLAASGLTFLTTFIYYEHSVAPEPIFSLAILRLPNVSTCYLIGMLQIAAQSSMMYTVPLYFQVTANVPAAVAGTHLVPSVVGNAIGGLIAGWFIRRTGHYKPVLFIAGLVASISYLLLYLRWNGNTSVWESLYIVPGGIGTAFASAASFVALTAFCDPDEVIMATGGYMLVFSIAMTAGVTTTNSILTSMFKWNMLRDLTVPNADKIIRHSLENSHYISGLTGEVREIVVKSYVGGLRSTYRKSFNFSLMGPV</sequence>
<dbReference type="PANTHER" id="PTHR23501">
    <property type="entry name" value="MAJOR FACILITATOR SUPERFAMILY"/>
    <property type="match status" value="1"/>
</dbReference>
<feature type="domain" description="Major facilitator superfamily (MFS) profile" evidence="7">
    <location>
        <begin position="72"/>
        <end position="553"/>
    </location>
</feature>
<evidence type="ECO:0000313" key="8">
    <source>
        <dbReference type="EMBL" id="KAJ5403488.1"/>
    </source>
</evidence>
<dbReference type="EMBL" id="JAPZBU010000005">
    <property type="protein sequence ID" value="KAJ5403488.1"/>
    <property type="molecule type" value="Genomic_DNA"/>
</dbReference>
<dbReference type="Gene3D" id="1.20.1250.20">
    <property type="entry name" value="MFS general substrate transporter like domains"/>
    <property type="match status" value="1"/>
</dbReference>
<dbReference type="InterPro" id="IPR036259">
    <property type="entry name" value="MFS_trans_sf"/>
</dbReference>
<keyword evidence="2 6" id="KW-0812">Transmembrane</keyword>
<dbReference type="Gene3D" id="1.20.1720.10">
    <property type="entry name" value="Multidrug resistance protein D"/>
    <property type="match status" value="1"/>
</dbReference>
<dbReference type="RefSeq" id="XP_056490730.1">
    <property type="nucleotide sequence ID" value="XM_056627996.1"/>
</dbReference>